<dbReference type="EMBL" id="CM029040">
    <property type="protein sequence ID" value="KAG2635779.1"/>
    <property type="molecule type" value="Genomic_DNA"/>
</dbReference>
<gene>
    <name evidence="1" type="ORF">PVAP13_2NG387903</name>
</gene>
<dbReference type="AlphaFoldDB" id="A0A8T0VWH5"/>
<protein>
    <submittedName>
        <fullName evidence="1">Uncharacterized protein</fullName>
    </submittedName>
</protein>
<dbReference type="Proteomes" id="UP000823388">
    <property type="component" value="Chromosome 2N"/>
</dbReference>
<proteinExistence type="predicted"/>
<evidence type="ECO:0000313" key="2">
    <source>
        <dbReference type="Proteomes" id="UP000823388"/>
    </source>
</evidence>
<organism evidence="1 2">
    <name type="scientific">Panicum virgatum</name>
    <name type="common">Blackwell switchgrass</name>
    <dbReference type="NCBI Taxonomy" id="38727"/>
    <lineage>
        <taxon>Eukaryota</taxon>
        <taxon>Viridiplantae</taxon>
        <taxon>Streptophyta</taxon>
        <taxon>Embryophyta</taxon>
        <taxon>Tracheophyta</taxon>
        <taxon>Spermatophyta</taxon>
        <taxon>Magnoliopsida</taxon>
        <taxon>Liliopsida</taxon>
        <taxon>Poales</taxon>
        <taxon>Poaceae</taxon>
        <taxon>PACMAD clade</taxon>
        <taxon>Panicoideae</taxon>
        <taxon>Panicodae</taxon>
        <taxon>Paniceae</taxon>
        <taxon>Panicinae</taxon>
        <taxon>Panicum</taxon>
        <taxon>Panicum sect. Hiantes</taxon>
    </lineage>
</organism>
<accession>A0A8T0VWH5</accession>
<keyword evidence="2" id="KW-1185">Reference proteome</keyword>
<name>A0A8T0VWH5_PANVG</name>
<sequence length="160" mass="17714">MRLMGTTLHMITAFHPQSNGQTEVANHVDVPALLHWRLTPPMARGVRQVLTQWKGEPASSATWKDVDSFTDRHPTFHLELLVEGGGGGCHVGLALHMPRLPRGRAQGGSQRHRGRAVGARDCCTRSKSVSRLYEGLNFSDCLPNQLERTLFICCNQGYSV</sequence>
<evidence type="ECO:0000313" key="1">
    <source>
        <dbReference type="EMBL" id="KAG2635779.1"/>
    </source>
</evidence>
<comment type="caution">
    <text evidence="1">The sequence shown here is derived from an EMBL/GenBank/DDBJ whole genome shotgun (WGS) entry which is preliminary data.</text>
</comment>
<reference evidence="1" key="1">
    <citation type="submission" date="2020-05" db="EMBL/GenBank/DDBJ databases">
        <title>WGS assembly of Panicum virgatum.</title>
        <authorList>
            <person name="Lovell J.T."/>
            <person name="Jenkins J."/>
            <person name="Shu S."/>
            <person name="Juenger T.E."/>
            <person name="Schmutz J."/>
        </authorList>
    </citation>
    <scope>NUCLEOTIDE SEQUENCE</scope>
    <source>
        <strain evidence="1">AP13</strain>
    </source>
</reference>